<dbReference type="GO" id="GO:0005509">
    <property type="term" value="F:calcium ion binding"/>
    <property type="evidence" value="ECO:0007669"/>
    <property type="project" value="TreeGrafter"/>
</dbReference>
<comment type="subcellular location">
    <subcellularLocation>
        <location evidence="1">Membrane</location>
    </subcellularLocation>
</comment>
<dbReference type="AlphaFoldDB" id="A0A7L1CGG9"/>
<dbReference type="PANTHER" id="PTHR12546">
    <property type="entry name" value="FER-1-LIKE"/>
    <property type="match status" value="1"/>
</dbReference>
<dbReference type="Proteomes" id="UP000534634">
    <property type="component" value="Unassembled WGS sequence"/>
</dbReference>
<keyword evidence="3" id="KW-0677">Repeat</keyword>
<gene>
    <name evidence="7" type="primary">Otof_3</name>
    <name evidence="7" type="ORF">ILLCLE_R07197</name>
</gene>
<evidence type="ECO:0000256" key="5">
    <source>
        <dbReference type="ARBA" id="ARBA00023136"/>
    </source>
</evidence>
<comment type="caution">
    <text evidence="7">The sequence shown here is derived from an EMBL/GenBank/DDBJ whole genome shotgun (WGS) entry which is preliminary data.</text>
</comment>
<dbReference type="PANTHER" id="PTHR12546:SF32">
    <property type="entry name" value="OTOFERLIN"/>
    <property type="match status" value="1"/>
</dbReference>
<accession>A0A7L1CGG9</accession>
<keyword evidence="8" id="KW-1185">Reference proteome</keyword>
<dbReference type="EMBL" id="VXBB01020024">
    <property type="protein sequence ID" value="NXM62426.1"/>
    <property type="molecule type" value="Genomic_DNA"/>
</dbReference>
<dbReference type="GO" id="GO:0030672">
    <property type="term" value="C:synaptic vesicle membrane"/>
    <property type="evidence" value="ECO:0007669"/>
    <property type="project" value="TreeGrafter"/>
</dbReference>
<evidence type="ECO:0000256" key="2">
    <source>
        <dbReference type="ARBA" id="ARBA00022692"/>
    </source>
</evidence>
<dbReference type="GO" id="GO:0016082">
    <property type="term" value="P:synaptic vesicle priming"/>
    <property type="evidence" value="ECO:0007669"/>
    <property type="project" value="TreeGrafter"/>
</dbReference>
<protein>
    <submittedName>
        <fullName evidence="7">OTOF protein</fullName>
    </submittedName>
</protein>
<keyword evidence="4" id="KW-1133">Transmembrane helix</keyword>
<dbReference type="GO" id="GO:0048787">
    <property type="term" value="C:presynaptic active zone membrane"/>
    <property type="evidence" value="ECO:0007669"/>
    <property type="project" value="TreeGrafter"/>
</dbReference>
<dbReference type="GO" id="GO:0035612">
    <property type="term" value="F:AP-2 adaptor complex binding"/>
    <property type="evidence" value="ECO:0007669"/>
    <property type="project" value="TreeGrafter"/>
</dbReference>
<keyword evidence="2" id="KW-0812">Transmembrane</keyword>
<evidence type="ECO:0000256" key="4">
    <source>
        <dbReference type="ARBA" id="ARBA00022989"/>
    </source>
</evidence>
<keyword evidence="5" id="KW-0472">Membrane</keyword>
<dbReference type="InterPro" id="IPR037721">
    <property type="entry name" value="Ferlin"/>
</dbReference>
<feature type="non-terminal residue" evidence="7">
    <location>
        <position position="1"/>
    </location>
</feature>
<evidence type="ECO:0000313" key="8">
    <source>
        <dbReference type="Proteomes" id="UP000534634"/>
    </source>
</evidence>
<dbReference type="InterPro" id="IPR032362">
    <property type="entry name" value="Ferlin_C"/>
</dbReference>
<proteinExistence type="predicted"/>
<sequence length="93" mass="10446">AIELDLNHFPRGVKTSKQCSLEMMTNEAELPMISTFTQKWVKGWWPFVARDENDGSGHHPLFSLQGKVEAELHLLTAEEAEKSPAGLARNEPD</sequence>
<feature type="domain" description="Ferlin C-terminal" evidence="6">
    <location>
        <begin position="61"/>
        <end position="93"/>
    </location>
</feature>
<dbReference type="GO" id="GO:0007009">
    <property type="term" value="P:plasma membrane organization"/>
    <property type="evidence" value="ECO:0007669"/>
    <property type="project" value="TreeGrafter"/>
</dbReference>
<organism evidence="7 8">
    <name type="scientific">Illadopsis cleaveri</name>
    <name type="common">blackcap illadopsis</name>
    <dbReference type="NCBI Taxonomy" id="201329"/>
    <lineage>
        <taxon>Eukaryota</taxon>
        <taxon>Metazoa</taxon>
        <taxon>Chordata</taxon>
        <taxon>Craniata</taxon>
        <taxon>Vertebrata</taxon>
        <taxon>Euteleostomi</taxon>
        <taxon>Archelosauria</taxon>
        <taxon>Archosauria</taxon>
        <taxon>Dinosauria</taxon>
        <taxon>Saurischia</taxon>
        <taxon>Theropoda</taxon>
        <taxon>Coelurosauria</taxon>
        <taxon>Aves</taxon>
        <taxon>Neognathae</taxon>
        <taxon>Neoaves</taxon>
        <taxon>Telluraves</taxon>
        <taxon>Australaves</taxon>
        <taxon>Passeriformes</taxon>
        <taxon>Sylvioidea</taxon>
        <taxon>Timaliidae</taxon>
        <taxon>Illadopsis</taxon>
    </lineage>
</organism>
<evidence type="ECO:0000313" key="7">
    <source>
        <dbReference type="EMBL" id="NXM62426.1"/>
    </source>
</evidence>
<feature type="non-terminal residue" evidence="7">
    <location>
        <position position="93"/>
    </location>
</feature>
<evidence type="ECO:0000256" key="1">
    <source>
        <dbReference type="ARBA" id="ARBA00004370"/>
    </source>
</evidence>
<evidence type="ECO:0000256" key="3">
    <source>
        <dbReference type="ARBA" id="ARBA00022737"/>
    </source>
</evidence>
<dbReference type="Pfam" id="PF16165">
    <property type="entry name" value="Ferlin_C"/>
    <property type="match status" value="1"/>
</dbReference>
<reference evidence="7 8" key="1">
    <citation type="submission" date="2019-09" db="EMBL/GenBank/DDBJ databases">
        <title>Bird 10,000 Genomes (B10K) Project - Family phase.</title>
        <authorList>
            <person name="Zhang G."/>
        </authorList>
    </citation>
    <scope>NUCLEOTIDE SEQUENCE [LARGE SCALE GENOMIC DNA]</scope>
    <source>
        <strain evidence="7">B10K-DU-002-01</strain>
        <tissue evidence="7">Muscle</tissue>
    </source>
</reference>
<evidence type="ECO:0000259" key="6">
    <source>
        <dbReference type="Pfam" id="PF16165"/>
    </source>
</evidence>
<name>A0A7L1CGG9_9PASS</name>